<protein>
    <submittedName>
        <fullName evidence="6">Uncharacterized protein</fullName>
    </submittedName>
</protein>
<keyword evidence="3 5" id="KW-0472">Membrane</keyword>
<feature type="transmembrane region" description="Helical" evidence="5">
    <location>
        <begin position="222"/>
        <end position="241"/>
    </location>
</feature>
<comment type="caution">
    <text evidence="6">The sequence shown here is derived from an EMBL/GenBank/DDBJ whole genome shotgun (WGS) entry which is preliminary data.</text>
</comment>
<reference evidence="6" key="1">
    <citation type="submission" date="2023-01" db="EMBL/GenBank/DDBJ databases">
        <authorList>
            <person name="Van Ghelder C."/>
            <person name="Rancurel C."/>
        </authorList>
    </citation>
    <scope>NUCLEOTIDE SEQUENCE</scope>
    <source>
        <strain evidence="6">CNCM I-4278</strain>
    </source>
</reference>
<dbReference type="EMBL" id="CAOQHR010000001">
    <property type="protein sequence ID" value="CAI6257590.1"/>
    <property type="molecule type" value="Genomic_DNA"/>
</dbReference>
<evidence type="ECO:0000256" key="4">
    <source>
        <dbReference type="SAM" id="MobiDB-lite"/>
    </source>
</evidence>
<evidence type="ECO:0000256" key="1">
    <source>
        <dbReference type="ARBA" id="ARBA00022692"/>
    </source>
</evidence>
<dbReference type="Pfam" id="PF08690">
    <property type="entry name" value="GET2"/>
    <property type="match status" value="1"/>
</dbReference>
<proteinExistence type="predicted"/>
<keyword evidence="7" id="KW-1185">Reference proteome</keyword>
<evidence type="ECO:0000256" key="3">
    <source>
        <dbReference type="ARBA" id="ARBA00023136"/>
    </source>
</evidence>
<keyword evidence="2 5" id="KW-1133">Transmembrane helix</keyword>
<feature type="region of interest" description="Disordered" evidence="4">
    <location>
        <begin position="132"/>
        <end position="195"/>
    </location>
</feature>
<name>A0A9W4U1B9_9PLEO</name>
<dbReference type="Proteomes" id="UP001152607">
    <property type="component" value="Unassembled WGS sequence"/>
</dbReference>
<feature type="transmembrane region" description="Helical" evidence="5">
    <location>
        <begin position="324"/>
        <end position="346"/>
    </location>
</feature>
<organism evidence="6 7">
    <name type="scientific">Periconia digitata</name>
    <dbReference type="NCBI Taxonomy" id="1303443"/>
    <lineage>
        <taxon>Eukaryota</taxon>
        <taxon>Fungi</taxon>
        <taxon>Dikarya</taxon>
        <taxon>Ascomycota</taxon>
        <taxon>Pezizomycotina</taxon>
        <taxon>Dothideomycetes</taxon>
        <taxon>Pleosporomycetidae</taxon>
        <taxon>Pleosporales</taxon>
        <taxon>Massarineae</taxon>
        <taxon>Periconiaceae</taxon>
        <taxon>Periconia</taxon>
    </lineage>
</organism>
<dbReference type="AlphaFoldDB" id="A0A9W4U1B9"/>
<dbReference type="PANTHER" id="PTHR28263">
    <property type="entry name" value="GOLGI TO ER TRAFFIC PROTEIN 2"/>
    <property type="match status" value="1"/>
</dbReference>
<gene>
    <name evidence="6" type="ORF">PDIGIT_LOCUS1217</name>
</gene>
<evidence type="ECO:0000313" key="7">
    <source>
        <dbReference type="Proteomes" id="UP001152607"/>
    </source>
</evidence>
<sequence length="352" mass="37900">MVSVSPPLTNDLTHHTSDVVLSHLHRVPNRSTKVLAVNYTRGRSSYSSGLALCFINTMSEPSESPAQERARLRREKRAAGGASRLQAISKLQGGTHRDVEDDVVKPISFNASQQSGTATPDPEEIDISQHHYTPASQPRRPSPFSFDSDSAPSFGPGQPPGMDQDMMAMMQQIMGASGGGMPGAPGQQPGAPGDIPPGLGNLLSAMQGGDAQQPSPEKSSAWVWRLVHALFSFALASYIVLKTPFTGSKVARSVQEKDDWAELDSTNTFGHFFYLFATFEVILQSSRFFVEKGQLQGSGLLSTVGQLLPQPYAGYVRVIGRYSVIYNTVVADAMVVVFVLGATSWWNGIAAV</sequence>
<feature type="compositionally biased region" description="Low complexity" evidence="4">
    <location>
        <begin position="184"/>
        <end position="195"/>
    </location>
</feature>
<keyword evidence="1 5" id="KW-0812">Transmembrane</keyword>
<dbReference type="GO" id="GO:0006890">
    <property type="term" value="P:retrograde vesicle-mediated transport, Golgi to endoplasmic reticulum"/>
    <property type="evidence" value="ECO:0007669"/>
    <property type="project" value="TreeGrafter"/>
</dbReference>
<feature type="region of interest" description="Disordered" evidence="4">
    <location>
        <begin position="60"/>
        <end position="99"/>
    </location>
</feature>
<feature type="compositionally biased region" description="Low complexity" evidence="4">
    <location>
        <begin position="134"/>
        <end position="175"/>
    </location>
</feature>
<accession>A0A9W4U1B9</accession>
<evidence type="ECO:0000256" key="5">
    <source>
        <dbReference type="SAM" id="Phobius"/>
    </source>
</evidence>
<dbReference type="PANTHER" id="PTHR28263:SF1">
    <property type="entry name" value="GOLGI TO ER TRAFFIC PROTEIN 2"/>
    <property type="match status" value="1"/>
</dbReference>
<dbReference type="OrthoDB" id="5393181at2759"/>
<dbReference type="InterPro" id="IPR028143">
    <property type="entry name" value="Get2/sif1"/>
</dbReference>
<evidence type="ECO:0000256" key="2">
    <source>
        <dbReference type="ARBA" id="ARBA00022989"/>
    </source>
</evidence>
<evidence type="ECO:0000313" key="6">
    <source>
        <dbReference type="EMBL" id="CAI6257590.1"/>
    </source>
</evidence>